<dbReference type="InterPro" id="IPR000407">
    <property type="entry name" value="GDA1_CD39_NTPase"/>
</dbReference>
<proteinExistence type="inferred from homology"/>
<feature type="transmembrane region" description="Helical" evidence="4">
    <location>
        <begin position="127"/>
        <end position="150"/>
    </location>
</feature>
<evidence type="ECO:0000313" key="5">
    <source>
        <dbReference type="Proteomes" id="UP000248482"/>
    </source>
</evidence>
<keyword evidence="4" id="KW-0812">Transmembrane</keyword>
<gene>
    <name evidence="6" type="primary">LOC111146136</name>
</gene>
<dbReference type="KEGG" id="elk:111146136"/>
<evidence type="ECO:0000313" key="6">
    <source>
        <dbReference type="RefSeq" id="XP_022357255.1"/>
    </source>
</evidence>
<keyword evidence="2" id="KW-0378">Hydrolase</keyword>
<accession>A0A2Y9JHG0</accession>
<dbReference type="Gene3D" id="3.30.420.40">
    <property type="match status" value="1"/>
</dbReference>
<sequence length="161" mass="16990">MAAEASPAPPCPWVCAGVGRYSTPPPATPPRGPRPPAGRRPNSIPRASQLQARAPEQRAHLPHYCAGAMFVQQLLSRGYGFHERAFGGVTFQKKAGDTAVGWALGYMLNLTNLIPAEPPALRKGTDFGAWVVLVLLSAVLLLAATVLLLCRARAAKASSAI</sequence>
<evidence type="ECO:0000256" key="3">
    <source>
        <dbReference type="SAM" id="MobiDB-lite"/>
    </source>
</evidence>
<organism evidence="5 6">
    <name type="scientific">Enhydra lutris kenyoni</name>
    <name type="common">northern sea otter</name>
    <dbReference type="NCBI Taxonomy" id="391180"/>
    <lineage>
        <taxon>Eukaryota</taxon>
        <taxon>Metazoa</taxon>
        <taxon>Chordata</taxon>
        <taxon>Craniata</taxon>
        <taxon>Vertebrata</taxon>
        <taxon>Euteleostomi</taxon>
        <taxon>Mammalia</taxon>
        <taxon>Eutheria</taxon>
        <taxon>Laurasiatheria</taxon>
        <taxon>Carnivora</taxon>
        <taxon>Caniformia</taxon>
        <taxon>Musteloidea</taxon>
        <taxon>Mustelidae</taxon>
        <taxon>Lutrinae</taxon>
        <taxon>Enhydra</taxon>
    </lineage>
</organism>
<reference evidence="6" key="1">
    <citation type="submission" date="2025-08" db="UniProtKB">
        <authorList>
            <consortium name="RefSeq"/>
        </authorList>
    </citation>
    <scope>IDENTIFICATION</scope>
    <source>
        <tissue evidence="6">Blood</tissue>
    </source>
</reference>
<dbReference type="OrthoDB" id="6372431at2759"/>
<dbReference type="RefSeq" id="XP_022357255.1">
    <property type="nucleotide sequence ID" value="XM_022501547.1"/>
</dbReference>
<evidence type="ECO:0000256" key="2">
    <source>
        <dbReference type="ARBA" id="ARBA00022801"/>
    </source>
</evidence>
<comment type="similarity">
    <text evidence="1">Belongs to the GDA1/CD39 NTPase family.</text>
</comment>
<feature type="compositionally biased region" description="Pro residues" evidence="3">
    <location>
        <begin position="23"/>
        <end position="38"/>
    </location>
</feature>
<evidence type="ECO:0000256" key="4">
    <source>
        <dbReference type="SAM" id="Phobius"/>
    </source>
</evidence>
<keyword evidence="5" id="KW-1185">Reference proteome</keyword>
<dbReference type="Pfam" id="PF01150">
    <property type="entry name" value="GDA1_CD39"/>
    <property type="match status" value="1"/>
</dbReference>
<keyword evidence="4" id="KW-0472">Membrane</keyword>
<dbReference type="Proteomes" id="UP000248482">
    <property type="component" value="Unplaced"/>
</dbReference>
<feature type="region of interest" description="Disordered" evidence="3">
    <location>
        <begin position="22"/>
        <end position="52"/>
    </location>
</feature>
<name>A0A2Y9JHG0_ENHLU</name>
<protein>
    <submittedName>
        <fullName evidence="6">Ectonucleoside triphosphate diphosphohydrolase 2</fullName>
    </submittedName>
</protein>
<dbReference type="STRING" id="391180.A0A2Y9JHG0"/>
<evidence type="ECO:0000256" key="1">
    <source>
        <dbReference type="ARBA" id="ARBA00009283"/>
    </source>
</evidence>
<dbReference type="AlphaFoldDB" id="A0A2Y9JHG0"/>
<dbReference type="GO" id="GO:0016787">
    <property type="term" value="F:hydrolase activity"/>
    <property type="evidence" value="ECO:0007669"/>
    <property type="project" value="UniProtKB-KW"/>
</dbReference>
<dbReference type="Gene3D" id="3.30.420.150">
    <property type="entry name" value="Exopolyphosphatase. Domain 2"/>
    <property type="match status" value="1"/>
</dbReference>
<dbReference type="GeneID" id="111146136"/>
<keyword evidence="4" id="KW-1133">Transmembrane helix</keyword>